<dbReference type="GO" id="GO:0005524">
    <property type="term" value="F:ATP binding"/>
    <property type="evidence" value="ECO:0007669"/>
    <property type="project" value="UniProtKB-KW"/>
</dbReference>
<organism evidence="4">
    <name type="scientific">marine sediment metagenome</name>
    <dbReference type="NCBI Taxonomy" id="412755"/>
    <lineage>
        <taxon>unclassified sequences</taxon>
        <taxon>metagenomes</taxon>
        <taxon>ecological metagenomes</taxon>
    </lineage>
</organism>
<accession>X1J6V1</accession>
<dbReference type="Gene3D" id="2.40.40.20">
    <property type="match status" value="1"/>
</dbReference>
<dbReference type="InterPro" id="IPR003338">
    <property type="entry name" value="CDC4_N-term_subdom"/>
</dbReference>
<evidence type="ECO:0000313" key="4">
    <source>
        <dbReference type="EMBL" id="GAH77265.1"/>
    </source>
</evidence>
<protein>
    <recommendedName>
        <fullName evidence="3">CDC48 N-terminal subdomain domain-containing protein</fullName>
    </recommendedName>
</protein>
<evidence type="ECO:0000256" key="1">
    <source>
        <dbReference type="ARBA" id="ARBA00022741"/>
    </source>
</evidence>
<evidence type="ECO:0000256" key="2">
    <source>
        <dbReference type="ARBA" id="ARBA00022840"/>
    </source>
</evidence>
<dbReference type="SMART" id="SM01073">
    <property type="entry name" value="CDC48_N"/>
    <property type="match status" value="1"/>
</dbReference>
<dbReference type="SUPFAM" id="SSF50692">
    <property type="entry name" value="ADC-like"/>
    <property type="match status" value="1"/>
</dbReference>
<dbReference type="Pfam" id="PF02359">
    <property type="entry name" value="CDC48_N"/>
    <property type="match status" value="1"/>
</dbReference>
<feature type="non-terminal residue" evidence="4">
    <location>
        <position position="1"/>
    </location>
</feature>
<comment type="caution">
    <text evidence="4">The sequence shown here is derived from an EMBL/GenBank/DDBJ whole genome shotgun (WGS) entry which is preliminary data.</text>
</comment>
<dbReference type="FunFam" id="2.40.40.20:FF:000007">
    <property type="entry name" value="AAA family ATPase"/>
    <property type="match status" value="1"/>
</dbReference>
<gene>
    <name evidence="4" type="ORF">S03H2_67662</name>
</gene>
<keyword evidence="1" id="KW-0547">Nucleotide-binding</keyword>
<dbReference type="PROSITE" id="PS50890">
    <property type="entry name" value="PUA"/>
    <property type="match status" value="1"/>
</dbReference>
<reference evidence="4" key="1">
    <citation type="journal article" date="2014" name="Front. Microbiol.">
        <title>High frequency of phylogenetically diverse reductive dehalogenase-homologous genes in deep subseafloor sedimentary metagenomes.</title>
        <authorList>
            <person name="Kawai M."/>
            <person name="Futagami T."/>
            <person name="Toyoda A."/>
            <person name="Takaki Y."/>
            <person name="Nishi S."/>
            <person name="Hori S."/>
            <person name="Arai W."/>
            <person name="Tsubouchi T."/>
            <person name="Morono Y."/>
            <person name="Uchiyama I."/>
            <person name="Ito T."/>
            <person name="Fujiyama A."/>
            <person name="Inagaki F."/>
            <person name="Takami H."/>
        </authorList>
    </citation>
    <scope>NUCLEOTIDE SEQUENCE</scope>
    <source>
        <strain evidence="4">Expedition CK06-06</strain>
    </source>
</reference>
<evidence type="ECO:0000259" key="3">
    <source>
        <dbReference type="SMART" id="SM01073"/>
    </source>
</evidence>
<dbReference type="AlphaFoldDB" id="X1J6V1"/>
<keyword evidence="2" id="KW-0067">ATP-binding</keyword>
<dbReference type="SUPFAM" id="SSF54585">
    <property type="entry name" value="Cdc48 domain 2-like"/>
    <property type="match status" value="1"/>
</dbReference>
<feature type="domain" description="CDC48 N-terminal subdomain" evidence="3">
    <location>
        <begin position="2"/>
        <end position="73"/>
    </location>
</feature>
<name>X1J6V1_9ZZZZ</name>
<dbReference type="InterPro" id="IPR029067">
    <property type="entry name" value="CDC48_domain_2-like_sf"/>
</dbReference>
<sequence>YKGIARIDSETMKEIDVKRGDVIFIKGNRETVAIADRAYPADVGERMIRIDGILRRNAKTGIGDIVNVSKADVREAKKIMIAPAQKGIMVQADSENLRRGLLGRTLVKGDIVVLGGVQRRRDLFSEMGLGEGFGDIFGGCIPNLWKISGRFNGISTISRIFIISSERPPISS</sequence>
<dbReference type="InterPro" id="IPR009010">
    <property type="entry name" value="Asp_de-COase-like_dom_sf"/>
</dbReference>
<dbReference type="EMBL" id="BARU01044346">
    <property type="protein sequence ID" value="GAH77265.1"/>
    <property type="molecule type" value="Genomic_DNA"/>
</dbReference>
<proteinExistence type="predicted"/>